<keyword evidence="5" id="KW-1185">Reference proteome</keyword>
<feature type="compositionally biased region" description="Acidic residues" evidence="2">
    <location>
        <begin position="553"/>
        <end position="562"/>
    </location>
</feature>
<feature type="compositionally biased region" description="Polar residues" evidence="2">
    <location>
        <begin position="245"/>
        <end position="269"/>
    </location>
</feature>
<feature type="compositionally biased region" description="Basic and acidic residues" evidence="2">
    <location>
        <begin position="302"/>
        <end position="313"/>
    </location>
</feature>
<keyword evidence="1" id="KW-0103">Bromodomain</keyword>
<accession>A0AAN9UZQ0</accession>
<gene>
    <name evidence="4" type="ORF">SLS62_001647</name>
</gene>
<reference evidence="4 5" key="1">
    <citation type="submission" date="2024-02" db="EMBL/GenBank/DDBJ databases">
        <title>De novo assembly and annotation of 12 fungi associated with fruit tree decline syndrome in Ontario, Canada.</title>
        <authorList>
            <person name="Sulman M."/>
            <person name="Ellouze W."/>
            <person name="Ilyukhin E."/>
        </authorList>
    </citation>
    <scope>NUCLEOTIDE SEQUENCE [LARGE SCALE GENOMIC DNA]</scope>
    <source>
        <strain evidence="4 5">M11/M66-122</strain>
    </source>
</reference>
<dbReference type="Proteomes" id="UP001320420">
    <property type="component" value="Unassembled WGS sequence"/>
</dbReference>
<dbReference type="SUPFAM" id="SSF47370">
    <property type="entry name" value="Bromodomain"/>
    <property type="match status" value="1"/>
</dbReference>
<feature type="region of interest" description="Disordered" evidence="2">
    <location>
        <begin position="527"/>
        <end position="572"/>
    </location>
</feature>
<protein>
    <recommendedName>
        <fullName evidence="3">Bromo domain-containing protein</fullName>
    </recommendedName>
</protein>
<feature type="compositionally biased region" description="Basic and acidic residues" evidence="2">
    <location>
        <begin position="340"/>
        <end position="350"/>
    </location>
</feature>
<dbReference type="InterPro" id="IPR001487">
    <property type="entry name" value="Bromodomain"/>
</dbReference>
<feature type="compositionally biased region" description="Polar residues" evidence="2">
    <location>
        <begin position="321"/>
        <end position="335"/>
    </location>
</feature>
<sequence length="572" mass="62827">MEMTTDDYRYPYLKNTDYLKAYTTLESLFLFQLLPKHGLINGAFNRISDELKGAPLVREQPTYDAARLSPDALQELALQLLREEQRRDSDVVDKSWGGQSPTSKKRKLQSPPLPTLDEAHKYAEKLPILVDRLYARFRENIVQQIRDDDRQIETIRREIGEIERGEWDSRIGDRTTGDGIKAGAPASEGPRPVKTNGQAAPTLSTPVPPKVVEHGIATLSTVITPECNARRSLAANLATSTSYTNTWGETASQGSGKKDVPNNNTSVSHPKTKQPRSAQKAAPGLAQAEGTPTAPDLPGNRIKKEEATPRVSEDGGDTTADESVQGQVQRPTTLMASKRKREDSPIDREPTGPPTHVLWTRSFNKVSASALEQVISHRHANMFAHAVKEREAPGYRNIVLQPQDLNNIRRAINQGHKAATAIAAGLPDVDPNAGSIWLPITVELVPPRGIINIAQLEREIVHMFANAIMYAPDPNRGFGSSFLRERGDSSTDDSEDALGYEVDEDAIVKDTRSMFVEVEKLISDLRNEVARNAPPPVGPGSRSMSLMGGEASAAEDEVDEPASDAKRRRVRG</sequence>
<evidence type="ECO:0000313" key="4">
    <source>
        <dbReference type="EMBL" id="KAK7756421.1"/>
    </source>
</evidence>
<dbReference type="AlphaFoldDB" id="A0AAN9UZQ0"/>
<dbReference type="Pfam" id="PF00439">
    <property type="entry name" value="Bromodomain"/>
    <property type="match status" value="1"/>
</dbReference>
<name>A0AAN9UZQ0_9PEZI</name>
<evidence type="ECO:0000256" key="1">
    <source>
        <dbReference type="ARBA" id="ARBA00023117"/>
    </source>
</evidence>
<dbReference type="GO" id="GO:0035267">
    <property type="term" value="C:NuA4 histone acetyltransferase complex"/>
    <property type="evidence" value="ECO:0007669"/>
    <property type="project" value="TreeGrafter"/>
</dbReference>
<dbReference type="EMBL" id="JAKJXP020000007">
    <property type="protein sequence ID" value="KAK7756421.1"/>
    <property type="molecule type" value="Genomic_DNA"/>
</dbReference>
<evidence type="ECO:0000259" key="3">
    <source>
        <dbReference type="Pfam" id="PF00439"/>
    </source>
</evidence>
<comment type="caution">
    <text evidence="4">The sequence shown here is derived from an EMBL/GenBank/DDBJ whole genome shotgun (WGS) entry which is preliminary data.</text>
</comment>
<feature type="domain" description="Bromo" evidence="3">
    <location>
        <begin position="370"/>
        <end position="472"/>
    </location>
</feature>
<organism evidence="4 5">
    <name type="scientific">Diatrype stigma</name>
    <dbReference type="NCBI Taxonomy" id="117547"/>
    <lineage>
        <taxon>Eukaryota</taxon>
        <taxon>Fungi</taxon>
        <taxon>Dikarya</taxon>
        <taxon>Ascomycota</taxon>
        <taxon>Pezizomycotina</taxon>
        <taxon>Sordariomycetes</taxon>
        <taxon>Xylariomycetidae</taxon>
        <taxon>Xylariales</taxon>
        <taxon>Diatrypaceae</taxon>
        <taxon>Diatrype</taxon>
    </lineage>
</organism>
<proteinExistence type="predicted"/>
<dbReference type="PANTHER" id="PTHR15398:SF4">
    <property type="entry name" value="BROMODOMAIN-CONTAINING PROTEIN 8 ISOFORM X1"/>
    <property type="match status" value="1"/>
</dbReference>
<feature type="region of interest" description="Disordered" evidence="2">
    <location>
        <begin position="169"/>
        <end position="207"/>
    </location>
</feature>
<dbReference type="PANTHER" id="PTHR15398">
    <property type="entry name" value="BROMODOMAIN-CONTAINING PROTEIN 8"/>
    <property type="match status" value="1"/>
</dbReference>
<dbReference type="GO" id="GO:0006325">
    <property type="term" value="P:chromatin organization"/>
    <property type="evidence" value="ECO:0007669"/>
    <property type="project" value="UniProtKB-ARBA"/>
</dbReference>
<evidence type="ECO:0000256" key="2">
    <source>
        <dbReference type="SAM" id="MobiDB-lite"/>
    </source>
</evidence>
<dbReference type="InterPro" id="IPR036427">
    <property type="entry name" value="Bromodomain-like_sf"/>
</dbReference>
<feature type="region of interest" description="Disordered" evidence="2">
    <location>
        <begin position="245"/>
        <end position="357"/>
    </location>
</feature>
<dbReference type="Gene3D" id="1.20.920.10">
    <property type="entry name" value="Bromodomain-like"/>
    <property type="match status" value="1"/>
</dbReference>
<evidence type="ECO:0000313" key="5">
    <source>
        <dbReference type="Proteomes" id="UP001320420"/>
    </source>
</evidence>
<feature type="compositionally biased region" description="Polar residues" evidence="2">
    <location>
        <begin position="195"/>
        <end position="205"/>
    </location>
</feature>
<feature type="region of interest" description="Disordered" evidence="2">
    <location>
        <begin position="89"/>
        <end position="114"/>
    </location>
</feature>